<dbReference type="CDD" id="cd06462">
    <property type="entry name" value="Peptidase_S24_S26"/>
    <property type="match status" value="1"/>
</dbReference>
<evidence type="ECO:0000256" key="4">
    <source>
        <dbReference type="ARBA" id="ARBA00045533"/>
    </source>
</evidence>
<keyword evidence="5" id="KW-0378">Hydrolase</keyword>
<dbReference type="Gramene" id="mRNA:HanXRQr2_Chr10g0422571">
    <property type="protein sequence ID" value="mRNA:HanXRQr2_Chr10g0422571"/>
    <property type="gene ID" value="HanXRQr2_Chr10g0422571"/>
</dbReference>
<evidence type="ECO:0000256" key="3">
    <source>
        <dbReference type="ARBA" id="ARBA00021755"/>
    </source>
</evidence>
<dbReference type="PANTHER" id="PTHR10806">
    <property type="entry name" value="SIGNAL PEPTIDASE COMPLEX CATALYTIC SUBUNIT SEC11"/>
    <property type="match status" value="1"/>
</dbReference>
<reference evidence="5" key="2">
    <citation type="submission" date="2020-06" db="EMBL/GenBank/DDBJ databases">
        <title>Helianthus annuus Genome sequencing and assembly Release 2.</title>
        <authorList>
            <person name="Gouzy J."/>
            <person name="Langlade N."/>
            <person name="Munos S."/>
        </authorList>
    </citation>
    <scope>NUCLEOTIDE SEQUENCE</scope>
    <source>
        <tissue evidence="5">Leaves</tissue>
    </source>
</reference>
<evidence type="ECO:0000313" key="6">
    <source>
        <dbReference type="Proteomes" id="UP000215914"/>
    </source>
</evidence>
<reference evidence="5" key="1">
    <citation type="journal article" date="2017" name="Nature">
        <title>The sunflower genome provides insights into oil metabolism, flowering and Asterid evolution.</title>
        <authorList>
            <person name="Badouin H."/>
            <person name="Gouzy J."/>
            <person name="Grassa C.J."/>
            <person name="Murat F."/>
            <person name="Staton S.E."/>
            <person name="Cottret L."/>
            <person name="Lelandais-Briere C."/>
            <person name="Owens G.L."/>
            <person name="Carrere S."/>
            <person name="Mayjonade B."/>
            <person name="Legrand L."/>
            <person name="Gill N."/>
            <person name="Kane N.C."/>
            <person name="Bowers J.E."/>
            <person name="Hubner S."/>
            <person name="Bellec A."/>
            <person name="Berard A."/>
            <person name="Berges H."/>
            <person name="Blanchet N."/>
            <person name="Boniface M.C."/>
            <person name="Brunel D."/>
            <person name="Catrice O."/>
            <person name="Chaidir N."/>
            <person name="Claudel C."/>
            <person name="Donnadieu C."/>
            <person name="Faraut T."/>
            <person name="Fievet G."/>
            <person name="Helmstetter N."/>
            <person name="King M."/>
            <person name="Knapp S.J."/>
            <person name="Lai Z."/>
            <person name="Le Paslier M.C."/>
            <person name="Lippi Y."/>
            <person name="Lorenzon L."/>
            <person name="Mandel J.R."/>
            <person name="Marage G."/>
            <person name="Marchand G."/>
            <person name="Marquand E."/>
            <person name="Bret-Mestries E."/>
            <person name="Morien E."/>
            <person name="Nambeesan S."/>
            <person name="Nguyen T."/>
            <person name="Pegot-Espagnet P."/>
            <person name="Pouilly N."/>
            <person name="Raftis F."/>
            <person name="Sallet E."/>
            <person name="Schiex T."/>
            <person name="Thomas J."/>
            <person name="Vandecasteele C."/>
            <person name="Vares D."/>
            <person name="Vear F."/>
            <person name="Vautrin S."/>
            <person name="Crespi M."/>
            <person name="Mangin B."/>
            <person name="Burke J.M."/>
            <person name="Salse J."/>
            <person name="Munos S."/>
            <person name="Vincourt P."/>
            <person name="Rieseberg L.H."/>
            <person name="Langlade N.B."/>
        </authorList>
    </citation>
    <scope>NUCLEOTIDE SEQUENCE</scope>
    <source>
        <tissue evidence="5">Leaves</tissue>
    </source>
</reference>
<dbReference type="InterPro" id="IPR001733">
    <property type="entry name" value="Peptidase_S26B"/>
</dbReference>
<proteinExistence type="predicted"/>
<dbReference type="GO" id="GO:0006465">
    <property type="term" value="P:signal peptide processing"/>
    <property type="evidence" value="ECO:0007669"/>
    <property type="project" value="InterPro"/>
</dbReference>
<keyword evidence="6" id="KW-1185">Reference proteome</keyword>
<accession>A0A9K3N2M1</accession>
<name>A0A9K3N2M1_HELAN</name>
<comment type="function">
    <text evidence="4">Catalytic component of the signal peptidase complex (SPC) which catalyzes the cleavage of N-terminal signal sequences from nascent proteins as they are translocated into the lumen of the endoplasmic reticulum. Specifically cleaves N-terminal signal peptides that contain a hydrophobic alpha-helix (h-region) shorter than 18-20 amino acids.</text>
</comment>
<dbReference type="Proteomes" id="UP000215914">
    <property type="component" value="Unassembled WGS sequence"/>
</dbReference>
<organism evidence="5 6">
    <name type="scientific">Helianthus annuus</name>
    <name type="common">Common sunflower</name>
    <dbReference type="NCBI Taxonomy" id="4232"/>
    <lineage>
        <taxon>Eukaryota</taxon>
        <taxon>Viridiplantae</taxon>
        <taxon>Streptophyta</taxon>
        <taxon>Embryophyta</taxon>
        <taxon>Tracheophyta</taxon>
        <taxon>Spermatophyta</taxon>
        <taxon>Magnoliopsida</taxon>
        <taxon>eudicotyledons</taxon>
        <taxon>Gunneridae</taxon>
        <taxon>Pentapetalae</taxon>
        <taxon>asterids</taxon>
        <taxon>campanulids</taxon>
        <taxon>Asterales</taxon>
        <taxon>Asteraceae</taxon>
        <taxon>Asteroideae</taxon>
        <taxon>Heliantheae alliance</taxon>
        <taxon>Heliantheae</taxon>
        <taxon>Helianthus</taxon>
    </lineage>
</organism>
<dbReference type="PANTHER" id="PTHR10806:SF6">
    <property type="entry name" value="SIGNAL PEPTIDASE COMPLEX CATALYTIC SUBUNIT SEC11"/>
    <property type="match status" value="1"/>
</dbReference>
<comment type="caution">
    <text evidence="5">The sequence shown here is derived from an EMBL/GenBank/DDBJ whole genome shotgun (WGS) entry which is preliminary data.</text>
</comment>
<sequence length="72" mass="8510">MLQGDILFMHMSKDPIRVGDILLFTVDVHEYQHIGEVYVLAKGDNNSYGDDMFLYTQGQMWLKRHHITWRAI</sequence>
<evidence type="ECO:0000256" key="2">
    <source>
        <dbReference type="ARBA" id="ARBA00019685"/>
    </source>
</evidence>
<comment type="subcellular location">
    <subcellularLocation>
        <location evidence="1">Endoplasmic reticulum membrane</location>
        <topology evidence="1">Single-pass type II membrane protein</topology>
    </subcellularLocation>
</comment>
<dbReference type="GO" id="GO:0008233">
    <property type="term" value="F:peptidase activity"/>
    <property type="evidence" value="ECO:0007669"/>
    <property type="project" value="InterPro"/>
</dbReference>
<dbReference type="GO" id="GO:0005789">
    <property type="term" value="C:endoplasmic reticulum membrane"/>
    <property type="evidence" value="ECO:0007669"/>
    <property type="project" value="UniProtKB-SubCell"/>
</dbReference>
<dbReference type="AlphaFoldDB" id="A0A9K3N2M1"/>
<protein>
    <recommendedName>
        <fullName evidence="2">Signal peptidase complex catalytic subunit SEC11</fullName>
    </recommendedName>
    <alternativeName>
        <fullName evidence="3">Signal peptidase complex catalytic subunit sec11</fullName>
    </alternativeName>
</protein>
<evidence type="ECO:0000256" key="1">
    <source>
        <dbReference type="ARBA" id="ARBA00004648"/>
    </source>
</evidence>
<evidence type="ECO:0000313" key="5">
    <source>
        <dbReference type="EMBL" id="KAF5784926.1"/>
    </source>
</evidence>
<dbReference type="EMBL" id="MNCJ02000325">
    <property type="protein sequence ID" value="KAF5784926.1"/>
    <property type="molecule type" value="Genomic_DNA"/>
</dbReference>
<gene>
    <name evidence="5" type="ORF">HanXRQr2_Chr10g0422571</name>
</gene>